<keyword evidence="1" id="KW-1133">Transmembrane helix</keyword>
<gene>
    <name evidence="2" type="ORF">ElyMa_001716600</name>
</gene>
<evidence type="ECO:0000256" key="1">
    <source>
        <dbReference type="SAM" id="Phobius"/>
    </source>
</evidence>
<organism evidence="2 3">
    <name type="scientific">Elysia marginata</name>
    <dbReference type="NCBI Taxonomy" id="1093978"/>
    <lineage>
        <taxon>Eukaryota</taxon>
        <taxon>Metazoa</taxon>
        <taxon>Spiralia</taxon>
        <taxon>Lophotrochozoa</taxon>
        <taxon>Mollusca</taxon>
        <taxon>Gastropoda</taxon>
        <taxon>Heterobranchia</taxon>
        <taxon>Euthyneura</taxon>
        <taxon>Panpulmonata</taxon>
        <taxon>Sacoglossa</taxon>
        <taxon>Placobranchoidea</taxon>
        <taxon>Plakobranchidae</taxon>
        <taxon>Elysia</taxon>
    </lineage>
</organism>
<keyword evidence="3" id="KW-1185">Reference proteome</keyword>
<reference evidence="2 3" key="1">
    <citation type="journal article" date="2021" name="Elife">
        <title>Chloroplast acquisition without the gene transfer in kleptoplastic sea slugs, Plakobranchus ocellatus.</title>
        <authorList>
            <person name="Maeda T."/>
            <person name="Takahashi S."/>
            <person name="Yoshida T."/>
            <person name="Shimamura S."/>
            <person name="Takaki Y."/>
            <person name="Nagai Y."/>
            <person name="Toyoda A."/>
            <person name="Suzuki Y."/>
            <person name="Arimoto A."/>
            <person name="Ishii H."/>
            <person name="Satoh N."/>
            <person name="Nishiyama T."/>
            <person name="Hasebe M."/>
            <person name="Maruyama T."/>
            <person name="Minagawa J."/>
            <person name="Obokata J."/>
            <person name="Shigenobu S."/>
        </authorList>
    </citation>
    <scope>NUCLEOTIDE SEQUENCE [LARGE SCALE GENOMIC DNA]</scope>
</reference>
<comment type="caution">
    <text evidence="2">The sequence shown here is derived from an EMBL/GenBank/DDBJ whole genome shotgun (WGS) entry which is preliminary data.</text>
</comment>
<name>A0AAV4JVD8_9GAST</name>
<protein>
    <submittedName>
        <fullName evidence="2">Uncharacterized protein</fullName>
    </submittedName>
</protein>
<keyword evidence="1" id="KW-0812">Transmembrane</keyword>
<feature type="transmembrane region" description="Helical" evidence="1">
    <location>
        <begin position="102"/>
        <end position="121"/>
    </location>
</feature>
<dbReference type="EMBL" id="BMAT01003471">
    <property type="protein sequence ID" value="GFS26385.1"/>
    <property type="molecule type" value="Genomic_DNA"/>
</dbReference>
<evidence type="ECO:0000313" key="2">
    <source>
        <dbReference type="EMBL" id="GFS26385.1"/>
    </source>
</evidence>
<evidence type="ECO:0000313" key="3">
    <source>
        <dbReference type="Proteomes" id="UP000762676"/>
    </source>
</evidence>
<accession>A0AAV4JVD8</accession>
<keyword evidence="1" id="KW-0472">Membrane</keyword>
<dbReference type="Proteomes" id="UP000762676">
    <property type="component" value="Unassembled WGS sequence"/>
</dbReference>
<proteinExistence type="predicted"/>
<feature type="transmembrane region" description="Helical" evidence="1">
    <location>
        <begin position="73"/>
        <end position="96"/>
    </location>
</feature>
<sequence length="122" mass="13387">MTGGLTEPVSQSFAVKPTLPLGIITLSSYARQNSNMYYVNEQYENVAFRYQNGGGSQYKKLYRAMNQCDPNSALLRLLFNLVIVVVVVVCLVVIVVVVVVEVVVVVAVVVVQLICNGYSILI</sequence>
<dbReference type="AlphaFoldDB" id="A0AAV4JVD8"/>